<dbReference type="EMBL" id="RJKE01000001">
    <property type="protein sequence ID" value="ROO83287.1"/>
    <property type="molecule type" value="Genomic_DNA"/>
</dbReference>
<accession>A0A3N1CPN8</accession>
<gene>
    <name evidence="6" type="ORF">EDD29_0783</name>
</gene>
<feature type="domain" description="J" evidence="5">
    <location>
        <begin position="12"/>
        <end position="75"/>
    </location>
</feature>
<evidence type="ECO:0000256" key="4">
    <source>
        <dbReference type="SAM" id="MobiDB-lite"/>
    </source>
</evidence>
<dbReference type="Gene3D" id="1.10.287.110">
    <property type="entry name" value="DnaJ domain"/>
    <property type="match status" value="1"/>
</dbReference>
<dbReference type="PANTHER" id="PTHR44313">
    <property type="entry name" value="DNAJ HOMOLOG SUBFAMILY C MEMBER 17"/>
    <property type="match status" value="1"/>
</dbReference>
<proteinExistence type="predicted"/>
<comment type="subcellular location">
    <subcellularLocation>
        <location evidence="1">Cytoplasm</location>
    </subcellularLocation>
</comment>
<evidence type="ECO:0000256" key="2">
    <source>
        <dbReference type="ARBA" id="ARBA00022490"/>
    </source>
</evidence>
<evidence type="ECO:0000259" key="5">
    <source>
        <dbReference type="PROSITE" id="PS50076"/>
    </source>
</evidence>
<dbReference type="InterPro" id="IPR052094">
    <property type="entry name" value="Pre-mRNA-splicing_ERAD"/>
</dbReference>
<organism evidence="6 7">
    <name type="scientific">Actinocorallia herbida</name>
    <dbReference type="NCBI Taxonomy" id="58109"/>
    <lineage>
        <taxon>Bacteria</taxon>
        <taxon>Bacillati</taxon>
        <taxon>Actinomycetota</taxon>
        <taxon>Actinomycetes</taxon>
        <taxon>Streptosporangiales</taxon>
        <taxon>Thermomonosporaceae</taxon>
        <taxon>Actinocorallia</taxon>
    </lineage>
</organism>
<protein>
    <submittedName>
        <fullName evidence="6">DnaJ-like protein</fullName>
    </submittedName>
</protein>
<dbReference type="SUPFAM" id="SSF46565">
    <property type="entry name" value="Chaperone J-domain"/>
    <property type="match status" value="1"/>
</dbReference>
<dbReference type="AlphaFoldDB" id="A0A3N1CPN8"/>
<sequence>MARGFADLAGNDAYAVLGLAPDATEREIHAAHRGLVFRHHPDRNGDSPAARELTALLNTARRILTEDRAAYDRWRASADDGSAAGPADTGPADDDPWDEDPWDDPSFGAADSDAPPGQADARAAHDPWDDDLYDDPDDDPPDDPWDDAVSSPYSAPFVPPSYVPPSYPPPPYAPPYVRPAPPYHRVPPHRPPAAKHRLRLWQKTAIALAALFLGGPVVVSLLDGSGSPDPAPEVPAELQGTWTGTIRDISDKERDPWKMRVTLTRDGGSTSYPGHKCTGTLSVRDVAARKALMDERTPSGTCTDSVIRFGANAAGDLRVDFCTDTRCSALTWTGVLKPAS</sequence>
<evidence type="ECO:0000256" key="1">
    <source>
        <dbReference type="ARBA" id="ARBA00004496"/>
    </source>
</evidence>
<feature type="compositionally biased region" description="Acidic residues" evidence="4">
    <location>
        <begin position="128"/>
        <end position="146"/>
    </location>
</feature>
<dbReference type="InterPro" id="IPR036869">
    <property type="entry name" value="J_dom_sf"/>
</dbReference>
<evidence type="ECO:0000313" key="7">
    <source>
        <dbReference type="Proteomes" id="UP000272400"/>
    </source>
</evidence>
<dbReference type="Pfam" id="PF00226">
    <property type="entry name" value="DnaJ"/>
    <property type="match status" value="1"/>
</dbReference>
<comment type="caution">
    <text evidence="6">The sequence shown here is derived from an EMBL/GenBank/DDBJ whole genome shotgun (WGS) entry which is preliminary data.</text>
</comment>
<evidence type="ECO:0000313" key="6">
    <source>
        <dbReference type="EMBL" id="ROO83287.1"/>
    </source>
</evidence>
<dbReference type="PRINTS" id="PR00625">
    <property type="entry name" value="JDOMAIN"/>
</dbReference>
<keyword evidence="3" id="KW-0143">Chaperone</keyword>
<dbReference type="GO" id="GO:0005737">
    <property type="term" value="C:cytoplasm"/>
    <property type="evidence" value="ECO:0007669"/>
    <property type="project" value="UniProtKB-SubCell"/>
</dbReference>
<name>A0A3N1CPN8_9ACTN</name>
<feature type="region of interest" description="Disordered" evidence="4">
    <location>
        <begin position="75"/>
        <end position="153"/>
    </location>
</feature>
<dbReference type="CDD" id="cd06257">
    <property type="entry name" value="DnaJ"/>
    <property type="match status" value="1"/>
</dbReference>
<dbReference type="Proteomes" id="UP000272400">
    <property type="component" value="Unassembled WGS sequence"/>
</dbReference>
<evidence type="ECO:0000256" key="3">
    <source>
        <dbReference type="ARBA" id="ARBA00023186"/>
    </source>
</evidence>
<dbReference type="SMART" id="SM00271">
    <property type="entry name" value="DnaJ"/>
    <property type="match status" value="1"/>
</dbReference>
<dbReference type="OrthoDB" id="3480839at2"/>
<dbReference type="RefSeq" id="WP_123662338.1">
    <property type="nucleotide sequence ID" value="NZ_RJKE01000001.1"/>
</dbReference>
<dbReference type="PROSITE" id="PS50076">
    <property type="entry name" value="DNAJ_2"/>
    <property type="match status" value="1"/>
</dbReference>
<keyword evidence="2" id="KW-0963">Cytoplasm</keyword>
<keyword evidence="7" id="KW-1185">Reference proteome</keyword>
<feature type="compositionally biased region" description="Acidic residues" evidence="4">
    <location>
        <begin position="91"/>
        <end position="103"/>
    </location>
</feature>
<reference evidence="6 7" key="1">
    <citation type="submission" date="2018-11" db="EMBL/GenBank/DDBJ databases">
        <title>Sequencing the genomes of 1000 actinobacteria strains.</title>
        <authorList>
            <person name="Klenk H.-P."/>
        </authorList>
    </citation>
    <scope>NUCLEOTIDE SEQUENCE [LARGE SCALE GENOMIC DNA]</scope>
    <source>
        <strain evidence="6 7">DSM 44254</strain>
    </source>
</reference>
<dbReference type="PANTHER" id="PTHR44313:SF1">
    <property type="entry name" value="DNAJ HOMOLOG SUBFAMILY C MEMBER 17"/>
    <property type="match status" value="1"/>
</dbReference>
<dbReference type="InterPro" id="IPR001623">
    <property type="entry name" value="DnaJ_domain"/>
</dbReference>
<feature type="compositionally biased region" description="Low complexity" evidence="4">
    <location>
        <begin position="79"/>
        <end position="90"/>
    </location>
</feature>
<dbReference type="GO" id="GO:0000390">
    <property type="term" value="P:spliceosomal complex disassembly"/>
    <property type="evidence" value="ECO:0007669"/>
    <property type="project" value="TreeGrafter"/>
</dbReference>